<evidence type="ECO:0000313" key="14">
    <source>
        <dbReference type="Proteomes" id="UP000019330"/>
    </source>
</evidence>
<dbReference type="Gene3D" id="1.10.287.610">
    <property type="entry name" value="Helix hairpin bin"/>
    <property type="match status" value="1"/>
</dbReference>
<feature type="active site" description="N6-AMP-lysine intermediate" evidence="10">
    <location>
        <position position="152"/>
    </location>
</feature>
<dbReference type="HAMAP" id="MF_01588">
    <property type="entry name" value="DNA_ligase_A"/>
    <property type="match status" value="1"/>
</dbReference>
<feature type="binding site" evidence="10">
    <location>
        <position position="321"/>
    </location>
    <ligand>
        <name>NAD(+)</name>
        <dbReference type="ChEBI" id="CHEBI:57540"/>
    </ligand>
</feature>
<evidence type="ECO:0000259" key="12">
    <source>
        <dbReference type="SMART" id="SM00532"/>
    </source>
</evidence>
<dbReference type="InterPro" id="IPR004150">
    <property type="entry name" value="NAD_DNA_ligase_OB"/>
</dbReference>
<evidence type="ECO:0000256" key="8">
    <source>
        <dbReference type="ARBA" id="ARBA00023204"/>
    </source>
</evidence>
<dbReference type="STRING" id="1313292.BCO_0060000"/>
<evidence type="ECO:0000259" key="11">
    <source>
        <dbReference type="SMART" id="SM00292"/>
    </source>
</evidence>
<protein>
    <recommendedName>
        <fullName evidence="10">DNA ligase</fullName>
        <ecNumber evidence="10">6.5.1.2</ecNumber>
    </recommendedName>
    <alternativeName>
        <fullName evidence="10">Polydeoxyribonucleotide synthase [NAD(+)]</fullName>
    </alternativeName>
</protein>
<feature type="binding site" evidence="10">
    <location>
        <position position="436"/>
    </location>
    <ligand>
        <name>Zn(2+)</name>
        <dbReference type="ChEBI" id="CHEBI:29105"/>
    </ligand>
</feature>
<evidence type="ECO:0000256" key="6">
    <source>
        <dbReference type="ARBA" id="ARBA00022833"/>
    </source>
</evidence>
<accession>W5SUX0</accession>
<dbReference type="Proteomes" id="UP000019330">
    <property type="component" value="Chromosome"/>
</dbReference>
<dbReference type="InterPro" id="IPR001679">
    <property type="entry name" value="DNA_ligase"/>
</dbReference>
<evidence type="ECO:0000256" key="7">
    <source>
        <dbReference type="ARBA" id="ARBA00023027"/>
    </source>
</evidence>
<dbReference type="NCBIfam" id="TIGR00575">
    <property type="entry name" value="dnlj"/>
    <property type="match status" value="1"/>
</dbReference>
<dbReference type="Pfam" id="PF01653">
    <property type="entry name" value="DNA_ligase_aden"/>
    <property type="match status" value="1"/>
</dbReference>
<name>W5SUX0_9SPIR</name>
<dbReference type="GO" id="GO:0006260">
    <property type="term" value="P:DNA replication"/>
    <property type="evidence" value="ECO:0007669"/>
    <property type="project" value="UniProtKB-KW"/>
</dbReference>
<comment type="function">
    <text evidence="1 10">DNA ligase that catalyzes the formation of phosphodiester linkages between 5'-phosphoryl and 3'-hydroxyl groups in double-stranded DNA using NAD as a coenzyme and as the energy source for the reaction. It is essential for DNA replication and repair of damaged DNA.</text>
</comment>
<dbReference type="AlphaFoldDB" id="W5SUX0"/>
<keyword evidence="7 10" id="KW-0520">NAD</keyword>
<organism evidence="13 14">
    <name type="scientific">Borrelia coriaceae ATCC 43381</name>
    <dbReference type="NCBI Taxonomy" id="1408429"/>
    <lineage>
        <taxon>Bacteria</taxon>
        <taxon>Pseudomonadati</taxon>
        <taxon>Spirochaetota</taxon>
        <taxon>Spirochaetia</taxon>
        <taxon>Spirochaetales</taxon>
        <taxon>Borreliaceae</taxon>
        <taxon>Borrelia</taxon>
    </lineage>
</organism>
<dbReference type="SUPFAM" id="SSF52113">
    <property type="entry name" value="BRCT domain"/>
    <property type="match status" value="1"/>
</dbReference>
<evidence type="ECO:0000256" key="3">
    <source>
        <dbReference type="ARBA" id="ARBA00022705"/>
    </source>
</evidence>
<keyword evidence="8 10" id="KW-0234">DNA repair</keyword>
<dbReference type="SUPFAM" id="SSF50249">
    <property type="entry name" value="Nucleic acid-binding proteins"/>
    <property type="match status" value="1"/>
</dbReference>
<feature type="binding site" evidence="10">
    <location>
        <position position="439"/>
    </location>
    <ligand>
        <name>Zn(2+)</name>
        <dbReference type="ChEBI" id="CHEBI:29105"/>
    </ligand>
</feature>
<keyword evidence="10" id="KW-0464">Manganese</keyword>
<dbReference type="CDD" id="cd00114">
    <property type="entry name" value="LIGANc"/>
    <property type="match status" value="1"/>
</dbReference>
<dbReference type="eggNOG" id="COG0272">
    <property type="taxonomic scope" value="Bacteria"/>
</dbReference>
<dbReference type="Gene3D" id="1.10.150.20">
    <property type="entry name" value="5' to 3' exonuclease, C-terminal subdomain"/>
    <property type="match status" value="2"/>
</dbReference>
<feature type="binding site" evidence="10">
    <location>
        <position position="150"/>
    </location>
    <ligand>
        <name>NAD(+)</name>
        <dbReference type="ChEBI" id="CHEBI:57540"/>
    </ligand>
</feature>
<dbReference type="SMART" id="SM00532">
    <property type="entry name" value="LIGANc"/>
    <property type="match status" value="1"/>
</dbReference>
<proteinExistence type="inferred from homology"/>
<feature type="domain" description="NAD-dependent DNA ligase N-terminal" evidence="12">
    <location>
        <begin position="39"/>
        <end position="473"/>
    </location>
</feature>
<evidence type="ECO:0000256" key="5">
    <source>
        <dbReference type="ARBA" id="ARBA00022763"/>
    </source>
</evidence>
<dbReference type="HOGENOM" id="CLU_007764_2_0_12"/>
<feature type="binding site" evidence="10">
    <location>
        <position position="173"/>
    </location>
    <ligand>
        <name>NAD(+)</name>
        <dbReference type="ChEBI" id="CHEBI:57540"/>
    </ligand>
</feature>
<keyword evidence="10" id="KW-0460">Magnesium</keyword>
<dbReference type="SUPFAM" id="SSF56091">
    <property type="entry name" value="DNA ligase/mRNA capping enzyme, catalytic domain"/>
    <property type="match status" value="1"/>
</dbReference>
<dbReference type="GO" id="GO:0006281">
    <property type="term" value="P:DNA repair"/>
    <property type="evidence" value="ECO:0007669"/>
    <property type="project" value="UniProtKB-KW"/>
</dbReference>
<feature type="binding site" evidence="10">
    <location>
        <position position="345"/>
    </location>
    <ligand>
        <name>NAD(+)</name>
        <dbReference type="ChEBI" id="CHEBI:57540"/>
    </ligand>
</feature>
<keyword evidence="3 10" id="KW-0235">DNA replication</keyword>
<comment type="similarity">
    <text evidence="10">Belongs to the NAD-dependent DNA ligase family. LigA subfamily.</text>
</comment>
<gene>
    <name evidence="10" type="primary">ligA</name>
    <name evidence="13" type="ORF">BCO_0060000</name>
</gene>
<keyword evidence="5 10" id="KW-0227">DNA damage</keyword>
<dbReference type="Pfam" id="PF00533">
    <property type="entry name" value="BRCT"/>
    <property type="match status" value="1"/>
</dbReference>
<keyword evidence="2 10" id="KW-0436">Ligase</keyword>
<feature type="binding site" evidence="10">
    <location>
        <position position="207"/>
    </location>
    <ligand>
        <name>NAD(+)</name>
        <dbReference type="ChEBI" id="CHEBI:57540"/>
    </ligand>
</feature>
<feature type="binding site" evidence="10">
    <location>
        <position position="452"/>
    </location>
    <ligand>
        <name>Zn(2+)</name>
        <dbReference type="ChEBI" id="CHEBI:29105"/>
    </ligand>
</feature>
<dbReference type="InterPro" id="IPR010994">
    <property type="entry name" value="RuvA_2-like"/>
</dbReference>
<keyword evidence="4 10" id="KW-0479">Metal-binding</keyword>
<feature type="binding site" evidence="10">
    <location>
        <begin position="68"/>
        <end position="72"/>
    </location>
    <ligand>
        <name>NAD(+)</name>
        <dbReference type="ChEBI" id="CHEBI:57540"/>
    </ligand>
</feature>
<dbReference type="EMBL" id="CP005745">
    <property type="protein sequence ID" value="AHH10735.1"/>
    <property type="molecule type" value="Genomic_DNA"/>
</dbReference>
<reference evidence="13" key="1">
    <citation type="submission" date="2013-04" db="EMBL/GenBank/DDBJ databases">
        <title>Comparative Genomics of Relapsing Fever Spirochetes.</title>
        <authorList>
            <person name="Schwan T.G."/>
            <person name="Raffel S.J."/>
            <person name="Porcella S.F."/>
            <person name="Martens C.A."/>
            <person name="Bruno D.P."/>
            <person name="Ricklefs S.M."/>
            <person name="Barbian K.B."/>
        </authorList>
    </citation>
    <scope>NUCLEOTIDE SEQUENCE [LARGE SCALE GENOMIC DNA]</scope>
    <source>
        <strain evidence="13">Co53</strain>
    </source>
</reference>
<evidence type="ECO:0000313" key="13">
    <source>
        <dbReference type="EMBL" id="AHH10735.1"/>
    </source>
</evidence>
<dbReference type="GO" id="GO:0003911">
    <property type="term" value="F:DNA ligase (NAD+) activity"/>
    <property type="evidence" value="ECO:0007669"/>
    <property type="project" value="UniProtKB-UniRule"/>
</dbReference>
<dbReference type="InterPro" id="IPR001357">
    <property type="entry name" value="BRCT_dom"/>
</dbReference>
<dbReference type="SMART" id="SM00292">
    <property type="entry name" value="BRCT"/>
    <property type="match status" value="1"/>
</dbReference>
<feature type="domain" description="BRCT" evidence="11">
    <location>
        <begin position="626"/>
        <end position="703"/>
    </location>
</feature>
<dbReference type="InterPro" id="IPR036420">
    <property type="entry name" value="BRCT_dom_sf"/>
</dbReference>
<evidence type="ECO:0000256" key="9">
    <source>
        <dbReference type="ARBA" id="ARBA00034005"/>
    </source>
</evidence>
<keyword evidence="14" id="KW-1185">Reference proteome</keyword>
<dbReference type="Gene3D" id="2.40.50.140">
    <property type="entry name" value="Nucleic acid-binding proteins"/>
    <property type="match status" value="1"/>
</dbReference>
<dbReference type="PIRSF" id="PIRSF001604">
    <property type="entry name" value="LigA"/>
    <property type="match status" value="1"/>
</dbReference>
<dbReference type="SUPFAM" id="SSF47781">
    <property type="entry name" value="RuvA domain 2-like"/>
    <property type="match status" value="1"/>
</dbReference>
<dbReference type="CDD" id="cd17748">
    <property type="entry name" value="BRCT_DNA_ligase_like"/>
    <property type="match status" value="1"/>
</dbReference>
<evidence type="ECO:0000256" key="10">
    <source>
        <dbReference type="HAMAP-Rule" id="MF_01588"/>
    </source>
</evidence>
<dbReference type="InterPro" id="IPR013839">
    <property type="entry name" value="DNAligase_adenylation"/>
</dbReference>
<feature type="binding site" evidence="10">
    <location>
        <begin position="117"/>
        <end position="118"/>
    </location>
    <ligand>
        <name>NAD(+)</name>
        <dbReference type="ChEBI" id="CHEBI:57540"/>
    </ligand>
</feature>
<dbReference type="InterPro" id="IPR013840">
    <property type="entry name" value="DNAligase_N"/>
</dbReference>
<sequence>MSLLLKNLSLKNLYFYLNYFVRIYCELLGRIDFAFMIKSIEDEILSLRDSIKRWDKEYYVDSSPSVSDLIYDKALLRLQDLETKYPEYKTLDSPTLKFGSDLLNDFEEVEHSVPILSLDKAYDIKGLLLWIERIVAESSTLGYHTGISVEPKIDGCSIVLYYKDGILQRALTRGDGKVGNDVTGNVRTIKSVPLCIDEKVELILRGEIYITKKNFVKINHTLENPYLSSRNLASGILRRINSREVANFPLDIFVYDVLYSSLNLNSSRDAFKQLKQFGFKLNPFCKFFDGKNLEDDIINHLKEIEAQRALLEYEIDGVVLKADSFVLREILGYTSHHPKWSIAYKFESCTGISKVVDIVVQVGRSGKITPVAHVEKVLVAGSFITNASLHNQDYIDSIGLNIGDVISISRRGDVIPAVELVVEKLSFGSFKIPINCPSCKMILVKEGAHLFCFNEHCPCRIIEQIKYFCSKRCMNIVGLSGKTIEFLFEKKFIFSELDLYTFNFDRLINLRGFDLKRINNLKRSIEDSKSKPFRKLFISMGIRELGMNTILVLINNNLNSFDIISNLCKDKEAAFDKLLKIKGIGEKIALIIVEAFNDKTVLDKFNFFKKLGFKMKEDNIDYTVDDSFLFGKKFCITGSFEKYSRNVLIEKITNKGAIYRGAVTKHLDFLLVGANPGSKVEKANDLGIKILSIVDIKGFLDLGD</sequence>
<dbReference type="GO" id="GO:0046872">
    <property type="term" value="F:metal ion binding"/>
    <property type="evidence" value="ECO:0007669"/>
    <property type="project" value="UniProtKB-KW"/>
</dbReference>
<dbReference type="Gene3D" id="3.40.50.10190">
    <property type="entry name" value="BRCT domain"/>
    <property type="match status" value="1"/>
</dbReference>
<comment type="cofactor">
    <cofactor evidence="10">
        <name>Mg(2+)</name>
        <dbReference type="ChEBI" id="CHEBI:18420"/>
    </cofactor>
    <cofactor evidence="10">
        <name>Mn(2+)</name>
        <dbReference type="ChEBI" id="CHEBI:29035"/>
    </cofactor>
</comment>
<comment type="catalytic activity">
    <reaction evidence="9 10">
        <text>NAD(+) + (deoxyribonucleotide)n-3'-hydroxyl + 5'-phospho-(deoxyribonucleotide)m = (deoxyribonucleotide)n+m + AMP + beta-nicotinamide D-nucleotide.</text>
        <dbReference type="EC" id="6.5.1.2"/>
    </reaction>
</comment>
<evidence type="ECO:0000256" key="2">
    <source>
        <dbReference type="ARBA" id="ARBA00022598"/>
    </source>
</evidence>
<keyword evidence="6 10" id="KW-0862">Zinc</keyword>
<dbReference type="InterPro" id="IPR012340">
    <property type="entry name" value="NA-bd_OB-fold"/>
</dbReference>
<dbReference type="Gene3D" id="3.30.470.30">
    <property type="entry name" value="DNA ligase/mRNA capping enzyme"/>
    <property type="match status" value="1"/>
</dbReference>
<dbReference type="PATRIC" id="fig|1313292.3.peg.588"/>
<feature type="binding site" evidence="10">
    <location>
        <position position="457"/>
    </location>
    <ligand>
        <name>Zn(2+)</name>
        <dbReference type="ChEBI" id="CHEBI:29105"/>
    </ligand>
</feature>
<dbReference type="NCBIfam" id="NF010930">
    <property type="entry name" value="PRK14350.1"/>
    <property type="match status" value="1"/>
</dbReference>
<evidence type="ECO:0000256" key="4">
    <source>
        <dbReference type="ARBA" id="ARBA00022723"/>
    </source>
</evidence>
<dbReference type="Pfam" id="PF03120">
    <property type="entry name" value="OB_DNA_ligase"/>
    <property type="match status" value="1"/>
</dbReference>
<dbReference type="EC" id="6.5.1.2" evidence="10"/>
<evidence type="ECO:0000256" key="1">
    <source>
        <dbReference type="ARBA" id="ARBA00004067"/>
    </source>
</evidence>
<dbReference type="NCBIfam" id="NF005932">
    <property type="entry name" value="PRK07956.1"/>
    <property type="match status" value="1"/>
</dbReference>